<sequence>MGMNDPQLPGPVGPAFTAAYLPYLERTLARLDLPMSERVMGAIAEGKNWLANELEAIDSASPRDLRRGPLEIFQEAMRFPTAALVAEGVAPALRDIVAESALPGDIYALAPASSQDLGESVLEVHVAWGVARARALSGSLPESQPRSDLAVVPRSAVAEPDPLVRESLKVALEAAGYATTLWRNPAEAETSAGTRVIHVAIISGSHPVADALLEVCTREDIPAIVVCEIADDIAQARYLSLGAVRVVGREAFIGGAATMLPRHT</sequence>
<evidence type="ECO:0000313" key="1">
    <source>
        <dbReference type="EMBL" id="VAV98287.1"/>
    </source>
</evidence>
<dbReference type="InterPro" id="IPR011006">
    <property type="entry name" value="CheY-like_superfamily"/>
</dbReference>
<protein>
    <submittedName>
        <fullName evidence="1">Uncharacterized protein</fullName>
    </submittedName>
</protein>
<dbReference type="AlphaFoldDB" id="A0A3B0S0P7"/>
<gene>
    <name evidence="1" type="ORF">MNBD_ACTINO02-2877</name>
</gene>
<proteinExistence type="predicted"/>
<accession>A0A3B0S0P7</accession>
<reference evidence="1" key="1">
    <citation type="submission" date="2018-06" db="EMBL/GenBank/DDBJ databases">
        <authorList>
            <person name="Zhirakovskaya E."/>
        </authorList>
    </citation>
    <scope>NUCLEOTIDE SEQUENCE</scope>
</reference>
<dbReference type="EMBL" id="UOEK01000137">
    <property type="protein sequence ID" value="VAV98287.1"/>
    <property type="molecule type" value="Genomic_DNA"/>
</dbReference>
<dbReference type="SUPFAM" id="SSF52172">
    <property type="entry name" value="CheY-like"/>
    <property type="match status" value="1"/>
</dbReference>
<organism evidence="1">
    <name type="scientific">hydrothermal vent metagenome</name>
    <dbReference type="NCBI Taxonomy" id="652676"/>
    <lineage>
        <taxon>unclassified sequences</taxon>
        <taxon>metagenomes</taxon>
        <taxon>ecological metagenomes</taxon>
    </lineage>
</organism>
<name>A0A3B0S0P7_9ZZZZ</name>